<reference evidence="1 2" key="1">
    <citation type="submission" date="2019-09" db="EMBL/GenBank/DDBJ databases">
        <title>Taxonomy of Antarctic Massilia spp.: description of Massilia rubra sp. nov., Massilia aquatica sp. nov., Massilia mucilaginosa sp. nov., Massilia frigida sp. nov. isolated from streams, lakes and regoliths.</title>
        <authorList>
            <person name="Holochova P."/>
            <person name="Sedlacek I."/>
            <person name="Kralova S."/>
            <person name="Maslanova I."/>
            <person name="Busse H.-J."/>
            <person name="Stankova E."/>
            <person name="Vrbovska V."/>
            <person name="Kovarovic V."/>
            <person name="Bartak M."/>
            <person name="Svec P."/>
            <person name="Pantucek R."/>
        </authorList>
    </citation>
    <scope>NUCLEOTIDE SEQUENCE [LARGE SCALE GENOMIC DNA]</scope>
    <source>
        <strain evidence="1 2">CCM 8692</strain>
    </source>
</reference>
<keyword evidence="2" id="KW-1185">Reference proteome</keyword>
<dbReference type="RefSeq" id="WP_167225455.1">
    <property type="nucleotide sequence ID" value="NZ_VUYU01000008.1"/>
</dbReference>
<dbReference type="EMBL" id="VUYU01000008">
    <property type="protein sequence ID" value="NHZ34724.1"/>
    <property type="molecule type" value="Genomic_DNA"/>
</dbReference>
<accession>A0ABX0LJA5</accession>
<proteinExistence type="predicted"/>
<name>A0ABX0LJA5_9BURK</name>
<organism evidence="1 2">
    <name type="scientific">Massilia rubra</name>
    <dbReference type="NCBI Taxonomy" id="2607910"/>
    <lineage>
        <taxon>Bacteria</taxon>
        <taxon>Pseudomonadati</taxon>
        <taxon>Pseudomonadota</taxon>
        <taxon>Betaproteobacteria</taxon>
        <taxon>Burkholderiales</taxon>
        <taxon>Oxalobacteraceae</taxon>
        <taxon>Telluria group</taxon>
        <taxon>Massilia</taxon>
    </lineage>
</organism>
<dbReference type="Proteomes" id="UP000785613">
    <property type="component" value="Unassembled WGS sequence"/>
</dbReference>
<sequence>MALNPPLGEDVVQACGTLKGTIVNKPVDKTALKLLSKYSSLSQAIARSEHPLEAYEQRWIDARGVTSDEQFAYLKQQGLAFDPVDIEHDEAVHRCVEYAKQCQKSHVTDLFLSSFSSGRLDYRSGLAPFAMMQSMPDHGFTQSSAPRFCAVCSGYDIYSGMDATDLNVDRHSAGSIGLLKTPEVIQFYLAQHVQLARQAPTAEDFRIFNAILDTLRSLEAQTKPTEVHRSLKKIDGFKASVHQCRVLLEALGIAGILETEKHKGYLTHYTNPGLAPSKSHKSDWAYPVDFWTGADGVNKEALAFWFGAYPEIRL</sequence>
<comment type="caution">
    <text evidence="1">The sequence shown here is derived from an EMBL/GenBank/DDBJ whole genome shotgun (WGS) entry which is preliminary data.</text>
</comment>
<gene>
    <name evidence="1" type="ORF">F0185_14135</name>
</gene>
<evidence type="ECO:0000313" key="1">
    <source>
        <dbReference type="EMBL" id="NHZ34724.1"/>
    </source>
</evidence>
<protein>
    <submittedName>
        <fullName evidence="1">Uncharacterized protein</fullName>
    </submittedName>
</protein>
<evidence type="ECO:0000313" key="2">
    <source>
        <dbReference type="Proteomes" id="UP000785613"/>
    </source>
</evidence>